<dbReference type="SUPFAM" id="SSF63825">
    <property type="entry name" value="YWTD domain"/>
    <property type="match status" value="1"/>
</dbReference>
<dbReference type="AlphaFoldDB" id="A9FEE6"/>
<feature type="compositionally biased region" description="Gly residues" evidence="1">
    <location>
        <begin position="36"/>
        <end position="50"/>
    </location>
</feature>
<evidence type="ECO:0000256" key="2">
    <source>
        <dbReference type="SAM" id="SignalP"/>
    </source>
</evidence>
<dbReference type="RefSeq" id="WP_012237347.1">
    <property type="nucleotide sequence ID" value="NC_010162.1"/>
</dbReference>
<dbReference type="eggNOG" id="ENOG50316TT">
    <property type="taxonomic scope" value="Bacteria"/>
</dbReference>
<evidence type="ECO:0000256" key="1">
    <source>
        <dbReference type="SAM" id="MobiDB-lite"/>
    </source>
</evidence>
<keyword evidence="4" id="KW-1185">Reference proteome</keyword>
<feature type="chain" id="PRO_5002737746" description="Secreted protein" evidence="2">
    <location>
        <begin position="27"/>
        <end position="333"/>
    </location>
</feature>
<dbReference type="KEGG" id="scl:sce4715"/>
<name>A9FEE6_SORC5</name>
<feature type="signal peptide" evidence="2">
    <location>
        <begin position="1"/>
        <end position="26"/>
    </location>
</feature>
<feature type="compositionally biased region" description="Gly residues" evidence="1">
    <location>
        <begin position="59"/>
        <end position="75"/>
    </location>
</feature>
<sequence length="333" mass="34479">MRIARWCFWIALAAAGCSASSRGTSATETDPSSGAGESGGESGEGSGAGGQDDPFGSGTDIGGNSGDIGNGGNGSGAPDNGCIERASLVYVLSQDNELYSFRPDRKEFTKIGVLGCRTGMDPNSMAIDRNAVAWVNYVEPDDSEGTLFKVSTEDASCEPSGATLAGGWARLGMGFSSDLSRPDTEQLFVAGATGTPGIGLGRIDGASVTPVGEFSGSMRDISAELTGTGDGRLFGFFTTTPVQLAEIDKETGEIIEATDLPGIETPSAWAFSFWGGDFYFYTAPSELGSPSRTTNVSRYRPSDGSIDTDYMTNIGFRIVGAGVSTCAPLELPR</sequence>
<keyword evidence="2" id="KW-0732">Signal</keyword>
<reference evidence="3 4" key="1">
    <citation type="journal article" date="2007" name="Nat. Biotechnol.">
        <title>Complete genome sequence of the myxobacterium Sorangium cellulosum.</title>
        <authorList>
            <person name="Schneiker S."/>
            <person name="Perlova O."/>
            <person name="Kaiser O."/>
            <person name="Gerth K."/>
            <person name="Alici A."/>
            <person name="Altmeyer M.O."/>
            <person name="Bartels D."/>
            <person name="Bekel T."/>
            <person name="Beyer S."/>
            <person name="Bode E."/>
            <person name="Bode H.B."/>
            <person name="Bolten C.J."/>
            <person name="Choudhuri J.V."/>
            <person name="Doss S."/>
            <person name="Elnakady Y.A."/>
            <person name="Frank B."/>
            <person name="Gaigalat L."/>
            <person name="Goesmann A."/>
            <person name="Groeger C."/>
            <person name="Gross F."/>
            <person name="Jelsbak L."/>
            <person name="Jelsbak L."/>
            <person name="Kalinowski J."/>
            <person name="Kegler C."/>
            <person name="Knauber T."/>
            <person name="Konietzny S."/>
            <person name="Kopp M."/>
            <person name="Krause L."/>
            <person name="Krug D."/>
            <person name="Linke B."/>
            <person name="Mahmud T."/>
            <person name="Martinez-Arias R."/>
            <person name="McHardy A.C."/>
            <person name="Merai M."/>
            <person name="Meyer F."/>
            <person name="Mormann S."/>
            <person name="Munoz-Dorado J."/>
            <person name="Perez J."/>
            <person name="Pradella S."/>
            <person name="Rachid S."/>
            <person name="Raddatz G."/>
            <person name="Rosenau F."/>
            <person name="Rueckert C."/>
            <person name="Sasse F."/>
            <person name="Scharfe M."/>
            <person name="Schuster S.C."/>
            <person name="Suen G."/>
            <person name="Treuner-Lange A."/>
            <person name="Velicer G.J."/>
            <person name="Vorholter F.-J."/>
            <person name="Weissman K.J."/>
            <person name="Welch R.D."/>
            <person name="Wenzel S.C."/>
            <person name="Whitworth D.E."/>
            <person name="Wilhelm S."/>
            <person name="Wittmann C."/>
            <person name="Bloecker H."/>
            <person name="Puehler A."/>
            <person name="Mueller R."/>
        </authorList>
    </citation>
    <scope>NUCLEOTIDE SEQUENCE [LARGE SCALE GENOMIC DNA]</scope>
    <source>
        <strain evidence="4">So ce56</strain>
    </source>
</reference>
<gene>
    <name evidence="3" type="ordered locus">sce4715</name>
</gene>
<evidence type="ECO:0000313" key="3">
    <source>
        <dbReference type="EMBL" id="CAN94878.1"/>
    </source>
</evidence>
<feature type="region of interest" description="Disordered" evidence="1">
    <location>
        <begin position="21"/>
        <end position="77"/>
    </location>
</feature>
<dbReference type="HOGENOM" id="CLU_969441_0_0_7"/>
<accession>A9FEE6</accession>
<protein>
    <recommendedName>
        <fullName evidence="5">Secreted protein</fullName>
    </recommendedName>
</protein>
<proteinExistence type="predicted"/>
<organism evidence="3 4">
    <name type="scientific">Sorangium cellulosum (strain So ce56)</name>
    <name type="common">Polyangium cellulosum (strain So ce56)</name>
    <dbReference type="NCBI Taxonomy" id="448385"/>
    <lineage>
        <taxon>Bacteria</taxon>
        <taxon>Pseudomonadati</taxon>
        <taxon>Myxococcota</taxon>
        <taxon>Polyangia</taxon>
        <taxon>Polyangiales</taxon>
        <taxon>Polyangiaceae</taxon>
        <taxon>Sorangium</taxon>
    </lineage>
</organism>
<dbReference type="OrthoDB" id="5512085at2"/>
<dbReference type="BioCyc" id="SCEL448385:SCE_RS24205-MONOMER"/>
<dbReference type="PROSITE" id="PS51257">
    <property type="entry name" value="PROKAR_LIPOPROTEIN"/>
    <property type="match status" value="1"/>
</dbReference>
<evidence type="ECO:0008006" key="5">
    <source>
        <dbReference type="Google" id="ProtNLM"/>
    </source>
</evidence>
<evidence type="ECO:0000313" key="4">
    <source>
        <dbReference type="Proteomes" id="UP000002139"/>
    </source>
</evidence>
<dbReference type="STRING" id="448385.sce4715"/>
<dbReference type="Proteomes" id="UP000002139">
    <property type="component" value="Chromosome"/>
</dbReference>
<dbReference type="EMBL" id="AM746676">
    <property type="protein sequence ID" value="CAN94878.1"/>
    <property type="molecule type" value="Genomic_DNA"/>
</dbReference>
<feature type="compositionally biased region" description="Polar residues" evidence="1">
    <location>
        <begin position="21"/>
        <end position="31"/>
    </location>
</feature>